<evidence type="ECO:0000313" key="1">
    <source>
        <dbReference type="EMBL" id="PLM93387.1"/>
    </source>
</evidence>
<sequence length="31" mass="3604">PQQGVYALYPDAQHMPTRVRAFIDFLREKVG</sequence>
<reference evidence="1 2" key="1">
    <citation type="submission" date="2017-11" db="EMBL/GenBank/DDBJ databases">
        <authorList>
            <person name="Han C.G."/>
        </authorList>
    </citation>
    <scope>NUCLEOTIDE SEQUENCE [LARGE SCALE GENOMIC DNA]</scope>
    <source>
        <strain evidence="1 2">A8</strain>
    </source>
</reference>
<evidence type="ECO:0000313" key="2">
    <source>
        <dbReference type="Proteomes" id="UP000234412"/>
    </source>
</evidence>
<organism evidence="1 2">
    <name type="scientific">Klebsiella variicola</name>
    <dbReference type="NCBI Taxonomy" id="244366"/>
    <lineage>
        <taxon>Bacteria</taxon>
        <taxon>Pseudomonadati</taxon>
        <taxon>Pseudomonadota</taxon>
        <taxon>Gammaproteobacteria</taxon>
        <taxon>Enterobacterales</taxon>
        <taxon>Enterobacteriaceae</taxon>
        <taxon>Klebsiella/Raoultella group</taxon>
        <taxon>Klebsiella</taxon>
        <taxon>Klebsiella pneumoniae complex</taxon>
    </lineage>
</organism>
<accession>A0A2N4YZA1</accession>
<dbReference type="Proteomes" id="UP000234412">
    <property type="component" value="Unassembled WGS sequence"/>
</dbReference>
<name>A0A2N4YZA1_KLEVA</name>
<proteinExistence type="predicted"/>
<gene>
    <name evidence="1" type="ORF">CWN47_18175</name>
</gene>
<comment type="caution">
    <text evidence="1">The sequence shown here is derived from an EMBL/GenBank/DDBJ whole genome shotgun (WGS) entry which is preliminary data.</text>
</comment>
<protein>
    <submittedName>
        <fullName evidence="1">LysR family transcriptional regulator</fullName>
    </submittedName>
</protein>
<dbReference type="EMBL" id="PIDP01000664">
    <property type="protein sequence ID" value="PLM93387.1"/>
    <property type="molecule type" value="Genomic_DNA"/>
</dbReference>
<dbReference type="Gene3D" id="3.40.190.290">
    <property type="match status" value="1"/>
</dbReference>
<feature type="non-terminal residue" evidence="1">
    <location>
        <position position="1"/>
    </location>
</feature>
<dbReference type="AlphaFoldDB" id="A0A2N4YZA1"/>
<reference evidence="1 2" key="2">
    <citation type="submission" date="2018-01" db="EMBL/GenBank/DDBJ databases">
        <title>Genomic study of Klebsiella pneumoniae.</title>
        <authorList>
            <person name="Yang Y."/>
            <person name="Bicalho R."/>
        </authorList>
    </citation>
    <scope>NUCLEOTIDE SEQUENCE [LARGE SCALE GENOMIC DNA]</scope>
    <source>
        <strain evidence="1 2">A8</strain>
    </source>
</reference>